<dbReference type="PANTHER" id="PTHR30314">
    <property type="entry name" value="CELL DIVISION PROTEIN FTSZ-RELATED"/>
    <property type="match status" value="1"/>
</dbReference>
<dbReference type="InterPro" id="IPR045061">
    <property type="entry name" value="FtsZ/CetZ"/>
</dbReference>
<feature type="binding site" evidence="8">
    <location>
        <position position="142"/>
    </location>
    <ligand>
        <name>GTP</name>
        <dbReference type="ChEBI" id="CHEBI:37565"/>
    </ligand>
</feature>
<feature type="compositionally biased region" description="Low complexity" evidence="11">
    <location>
        <begin position="369"/>
        <end position="380"/>
    </location>
</feature>
<evidence type="ECO:0000256" key="8">
    <source>
        <dbReference type="HAMAP-Rule" id="MF_00909"/>
    </source>
</evidence>
<keyword evidence="5 8" id="KW-0342">GTP-binding</keyword>
<dbReference type="HAMAP" id="MF_00909">
    <property type="entry name" value="FtsZ"/>
    <property type="match status" value="1"/>
</dbReference>
<protein>
    <recommendedName>
        <fullName evidence="8 9">Cell division protein FtsZ</fullName>
    </recommendedName>
</protein>
<evidence type="ECO:0000256" key="9">
    <source>
        <dbReference type="NCBIfam" id="TIGR00065"/>
    </source>
</evidence>
<comment type="subcellular location">
    <subcellularLocation>
        <location evidence="8">Cytoplasm</location>
    </subcellularLocation>
    <text evidence="8">Assembles at midcell at the inner surface of the cytoplasmic membrane.</text>
</comment>
<reference evidence="14 15" key="1">
    <citation type="submission" date="2009-09" db="EMBL/GenBank/DDBJ databases">
        <authorList>
            <person name="Qin X."/>
            <person name="Bachman B."/>
            <person name="Battles P."/>
            <person name="Bell A."/>
            <person name="Bess C."/>
            <person name="Bickham C."/>
            <person name="Chaboub L."/>
            <person name="Chen D."/>
            <person name="Coyle M."/>
            <person name="Deiros D.R."/>
            <person name="Dinh H."/>
            <person name="Forbes L."/>
            <person name="Fowler G."/>
            <person name="Francisco L."/>
            <person name="Fu Q."/>
            <person name="Gubbala S."/>
            <person name="Hale W."/>
            <person name="Han Y."/>
            <person name="Hemphill L."/>
            <person name="Highlander S.K."/>
            <person name="Hirani K."/>
            <person name="Hogues M."/>
            <person name="Jackson L."/>
            <person name="Jakkamsetti A."/>
            <person name="Javaid M."/>
            <person name="Jiang H."/>
            <person name="Korchina V."/>
            <person name="Kovar C."/>
            <person name="Lara F."/>
            <person name="Lee S."/>
            <person name="Mata R."/>
            <person name="Mathew T."/>
            <person name="Moen C."/>
            <person name="Morales K."/>
            <person name="Munidasa M."/>
            <person name="Nazareth L."/>
            <person name="Ngo R."/>
            <person name="Nguyen L."/>
            <person name="Okwuonu G."/>
            <person name="Ongeri F."/>
            <person name="Patil S."/>
            <person name="Petrosino J."/>
            <person name="Pham C."/>
            <person name="Pham P."/>
            <person name="Pu L.-L."/>
            <person name="Puazo M."/>
            <person name="Raj R."/>
            <person name="Reid J."/>
            <person name="Rouhana J."/>
            <person name="Saada N."/>
            <person name="Shang Y."/>
            <person name="Simmons D."/>
            <person name="Thornton R."/>
            <person name="Warren J."/>
            <person name="Weissenberger G."/>
            <person name="Zhang J."/>
            <person name="Zhang L."/>
            <person name="Zhou C."/>
            <person name="Zhu D."/>
            <person name="Muzny D."/>
            <person name="Worley K."/>
            <person name="Gibbs R."/>
        </authorList>
    </citation>
    <scope>NUCLEOTIDE SEQUENCE [LARGE SCALE GENOMIC DNA]</scope>
    <source>
        <strain evidence="14 15">DSM 16041</strain>
    </source>
</reference>
<dbReference type="Gene3D" id="3.30.1330.20">
    <property type="entry name" value="Tubulin/FtsZ, C-terminal domain"/>
    <property type="match status" value="1"/>
</dbReference>
<dbReference type="eggNOG" id="COG0206">
    <property type="taxonomic scope" value="Bacteria"/>
</dbReference>
<dbReference type="SMART" id="SM00864">
    <property type="entry name" value="Tubulin"/>
    <property type="match status" value="1"/>
</dbReference>
<sequence length="419" mass="44109">MDNETSTMENEFAGARIKVIGVGGGGGNAVNRMITEKVQGVDFIVANTDLQALNSSKASTKIQLGPKLTKGLGAGSNPEVGEKAAQESEEAIKKVLEGADMVFITAGMGGGTGTGAAPVVAKLAKDSGALTVGVVTRPFSFEGPRRGKFAIEGLDKLKANVDTLIIVANNRLLEMIDKKTPMMEAFKEADNVLRQGVQGISDLIVTPGYINLDFADIKTLMSNQGAALMGVGSSTGENRATEATKKAISSPLLELSIDGAQHVLMDITGSEDMAMYEAQEASDVIKQAAGTNVDISFGMSLDKNMGDEVRVTVIATGIDKPKKSPARPAAQASRPAPQQAAAPSSSQQETSENQPANDPFDGWNDPTADVNNNTNENVDNQFSHVDKPEFNVFNDDTANTDDGDGANLSTPPFFKNRRK</sequence>
<dbReference type="PROSITE" id="PS01134">
    <property type="entry name" value="FTSZ_1"/>
    <property type="match status" value="1"/>
</dbReference>
<dbReference type="AlphaFoldDB" id="C8P7N8"/>
<comment type="similarity">
    <text evidence="1 8 10">Belongs to the FtsZ family.</text>
</comment>
<comment type="function">
    <text evidence="8 10">Essential cell division protein that forms a contractile ring structure (Z ring) at the future cell division site. The regulation of the ring assembly controls the timing and the location of cell division. One of the functions of the FtsZ ring is to recruit other cell division proteins to the septum to produce a new cell wall between the dividing cells. Binds GTP and shows GTPase activity.</text>
</comment>
<dbReference type="Gene3D" id="3.40.50.1440">
    <property type="entry name" value="Tubulin/FtsZ, GTPase domain"/>
    <property type="match status" value="1"/>
</dbReference>
<evidence type="ECO:0000256" key="1">
    <source>
        <dbReference type="ARBA" id="ARBA00009690"/>
    </source>
</evidence>
<proteinExistence type="inferred from homology"/>
<evidence type="ECO:0000313" key="14">
    <source>
        <dbReference type="EMBL" id="EEW53397.1"/>
    </source>
</evidence>
<dbReference type="OrthoDB" id="9813375at2"/>
<dbReference type="PRINTS" id="PR00423">
    <property type="entry name" value="CELLDVISFTSZ"/>
</dbReference>
<dbReference type="HOGENOM" id="CLU_024865_1_1_9"/>
<evidence type="ECO:0000256" key="3">
    <source>
        <dbReference type="ARBA" id="ARBA00022618"/>
    </source>
</evidence>
<dbReference type="GO" id="GO:0005525">
    <property type="term" value="F:GTP binding"/>
    <property type="evidence" value="ECO:0007669"/>
    <property type="project" value="UniProtKB-UniRule"/>
</dbReference>
<evidence type="ECO:0000256" key="7">
    <source>
        <dbReference type="ARBA" id="ARBA00023306"/>
    </source>
</evidence>
<comment type="caution">
    <text evidence="14">The sequence shown here is derived from an EMBL/GenBank/DDBJ whole genome shotgun (WGS) entry which is preliminary data.</text>
</comment>
<evidence type="ECO:0000256" key="5">
    <source>
        <dbReference type="ARBA" id="ARBA00023134"/>
    </source>
</evidence>
<dbReference type="InterPro" id="IPR020805">
    <property type="entry name" value="Cell_div_FtsZ_CS"/>
</dbReference>
<dbReference type="RefSeq" id="WP_007122881.1">
    <property type="nucleotide sequence ID" value="NZ_AZDK01000003.1"/>
</dbReference>
<feature type="domain" description="Tubulin/FtsZ GTPase" evidence="12">
    <location>
        <begin position="16"/>
        <end position="208"/>
    </location>
</feature>
<accession>C8P7N8</accession>
<keyword evidence="3 8" id="KW-0132">Cell division</keyword>
<evidence type="ECO:0000256" key="4">
    <source>
        <dbReference type="ARBA" id="ARBA00022741"/>
    </source>
</evidence>
<dbReference type="InterPro" id="IPR003008">
    <property type="entry name" value="Tubulin_FtsZ_GTPase"/>
</dbReference>
<dbReference type="GO" id="GO:0000917">
    <property type="term" value="P:division septum assembly"/>
    <property type="evidence" value="ECO:0007669"/>
    <property type="project" value="UniProtKB-KW"/>
</dbReference>
<dbReference type="GO" id="GO:0005737">
    <property type="term" value="C:cytoplasm"/>
    <property type="evidence" value="ECO:0007669"/>
    <property type="project" value="UniProtKB-SubCell"/>
</dbReference>
<dbReference type="InterPro" id="IPR008280">
    <property type="entry name" value="Tub_FtsZ_C"/>
</dbReference>
<dbReference type="InterPro" id="IPR018316">
    <property type="entry name" value="Tubulin/FtsZ_2-layer-sand-dom"/>
</dbReference>
<dbReference type="FunFam" id="3.40.50.1440:FF:000023">
    <property type="entry name" value="Cell division protein FtsZ"/>
    <property type="match status" value="1"/>
</dbReference>
<dbReference type="InterPro" id="IPR036525">
    <property type="entry name" value="Tubulin/FtsZ_GTPase_sf"/>
</dbReference>
<dbReference type="PROSITE" id="PS01135">
    <property type="entry name" value="FTSZ_2"/>
    <property type="match status" value="1"/>
</dbReference>
<dbReference type="CDD" id="cd02201">
    <property type="entry name" value="FtsZ_type1"/>
    <property type="match status" value="1"/>
</dbReference>
<evidence type="ECO:0000256" key="10">
    <source>
        <dbReference type="RuleBase" id="RU000631"/>
    </source>
</evidence>
<dbReference type="GO" id="GO:0051258">
    <property type="term" value="P:protein polymerization"/>
    <property type="evidence" value="ECO:0007669"/>
    <property type="project" value="UniProtKB-UniRule"/>
</dbReference>
<dbReference type="Pfam" id="PF12327">
    <property type="entry name" value="FtsZ_C"/>
    <property type="match status" value="1"/>
</dbReference>
<keyword evidence="7 8" id="KW-0131">Cell cycle</keyword>
<evidence type="ECO:0000256" key="11">
    <source>
        <dbReference type="SAM" id="MobiDB-lite"/>
    </source>
</evidence>
<feature type="compositionally biased region" description="Low complexity" evidence="11">
    <location>
        <begin position="326"/>
        <end position="348"/>
    </location>
</feature>
<dbReference type="EMBL" id="ACLL01000039">
    <property type="protein sequence ID" value="EEW53397.1"/>
    <property type="molecule type" value="Genomic_DNA"/>
</dbReference>
<feature type="binding site" evidence="8">
    <location>
        <begin position="24"/>
        <end position="28"/>
    </location>
    <ligand>
        <name>GTP</name>
        <dbReference type="ChEBI" id="CHEBI:37565"/>
    </ligand>
</feature>
<dbReference type="SUPFAM" id="SSF55307">
    <property type="entry name" value="Tubulin C-terminal domain-like"/>
    <property type="match status" value="1"/>
</dbReference>
<feature type="domain" description="Tubulin/FtsZ 2-layer sandwich" evidence="13">
    <location>
        <begin position="210"/>
        <end position="327"/>
    </location>
</feature>
<dbReference type="SMART" id="SM00865">
    <property type="entry name" value="Tubulin_C"/>
    <property type="match status" value="1"/>
</dbReference>
<dbReference type="InterPro" id="IPR037103">
    <property type="entry name" value="Tubulin/FtsZ-like_C"/>
</dbReference>
<keyword evidence="6 8" id="KW-0717">Septation</keyword>
<dbReference type="InterPro" id="IPR000158">
    <property type="entry name" value="Cell_div_FtsZ"/>
</dbReference>
<dbReference type="GO" id="GO:0043093">
    <property type="term" value="P:FtsZ-dependent cytokinesis"/>
    <property type="evidence" value="ECO:0007669"/>
    <property type="project" value="UniProtKB-UniRule"/>
</dbReference>
<dbReference type="Pfam" id="PF00091">
    <property type="entry name" value="Tubulin"/>
    <property type="match status" value="1"/>
</dbReference>
<evidence type="ECO:0000259" key="13">
    <source>
        <dbReference type="SMART" id="SM00865"/>
    </source>
</evidence>
<feature type="region of interest" description="Disordered" evidence="11">
    <location>
        <begin position="316"/>
        <end position="419"/>
    </location>
</feature>
<comment type="subunit">
    <text evidence="8">Homodimer. Polymerizes to form a dynamic ring structure in a strictly GTP-dependent manner. Interacts directly with several other division proteins.</text>
</comment>
<dbReference type="GO" id="GO:0032153">
    <property type="term" value="C:cell division site"/>
    <property type="evidence" value="ECO:0007669"/>
    <property type="project" value="UniProtKB-UniRule"/>
</dbReference>
<evidence type="ECO:0000256" key="2">
    <source>
        <dbReference type="ARBA" id="ARBA00022490"/>
    </source>
</evidence>
<evidence type="ECO:0000259" key="12">
    <source>
        <dbReference type="SMART" id="SM00864"/>
    </source>
</evidence>
<name>C8P7N8_9LACO</name>
<dbReference type="GO" id="GO:0003924">
    <property type="term" value="F:GTPase activity"/>
    <property type="evidence" value="ECO:0007669"/>
    <property type="project" value="UniProtKB-UniRule"/>
</dbReference>
<organism evidence="14 15">
    <name type="scientific">Limosilactobacillus antri DSM 16041</name>
    <dbReference type="NCBI Taxonomy" id="525309"/>
    <lineage>
        <taxon>Bacteria</taxon>
        <taxon>Bacillati</taxon>
        <taxon>Bacillota</taxon>
        <taxon>Bacilli</taxon>
        <taxon>Lactobacillales</taxon>
        <taxon>Lactobacillaceae</taxon>
        <taxon>Limosilactobacillus</taxon>
    </lineage>
</organism>
<dbReference type="STRING" id="525309.HMPREF0494_1332"/>
<gene>
    <name evidence="8 14" type="primary">ftsZ</name>
    <name evidence="14" type="ORF">HMPREF0494_1332</name>
</gene>
<keyword evidence="2 8" id="KW-0963">Cytoplasm</keyword>
<dbReference type="InterPro" id="IPR024757">
    <property type="entry name" value="FtsZ_C"/>
</dbReference>
<evidence type="ECO:0000313" key="15">
    <source>
        <dbReference type="Proteomes" id="UP000003675"/>
    </source>
</evidence>
<dbReference type="Proteomes" id="UP000003675">
    <property type="component" value="Unassembled WGS sequence"/>
</dbReference>
<evidence type="ECO:0000256" key="6">
    <source>
        <dbReference type="ARBA" id="ARBA00023210"/>
    </source>
</evidence>
<dbReference type="PANTHER" id="PTHR30314:SF3">
    <property type="entry name" value="MITOCHONDRIAL DIVISION PROTEIN FSZA"/>
    <property type="match status" value="1"/>
</dbReference>
<feature type="binding site" evidence="8">
    <location>
        <position position="190"/>
    </location>
    <ligand>
        <name>GTP</name>
        <dbReference type="ChEBI" id="CHEBI:37565"/>
    </ligand>
</feature>
<feature type="binding site" evidence="8">
    <location>
        <begin position="111"/>
        <end position="113"/>
    </location>
    <ligand>
        <name>GTP</name>
        <dbReference type="ChEBI" id="CHEBI:37565"/>
    </ligand>
</feature>
<keyword evidence="4 8" id="KW-0547">Nucleotide-binding</keyword>
<dbReference type="SUPFAM" id="SSF52490">
    <property type="entry name" value="Tubulin nucleotide-binding domain-like"/>
    <property type="match status" value="1"/>
</dbReference>
<dbReference type="NCBIfam" id="TIGR00065">
    <property type="entry name" value="ftsZ"/>
    <property type="match status" value="1"/>
</dbReference>
<feature type="region of interest" description="Disordered" evidence="11">
    <location>
        <begin position="67"/>
        <end position="86"/>
    </location>
</feature>
<feature type="binding site" evidence="8">
    <location>
        <position position="146"/>
    </location>
    <ligand>
        <name>GTP</name>
        <dbReference type="ChEBI" id="CHEBI:37565"/>
    </ligand>
</feature>